<dbReference type="PROSITE" id="PS50928">
    <property type="entry name" value="ABC_TM1"/>
    <property type="match status" value="1"/>
</dbReference>
<evidence type="ECO:0000256" key="2">
    <source>
        <dbReference type="ARBA" id="ARBA00022448"/>
    </source>
</evidence>
<feature type="non-terminal residue" evidence="9">
    <location>
        <position position="174"/>
    </location>
</feature>
<comment type="subcellular location">
    <subcellularLocation>
        <location evidence="1">Cell membrane</location>
        <topology evidence="1">Multi-pass membrane protein</topology>
    </subcellularLocation>
</comment>
<organism evidence="9 10">
    <name type="scientific">Aerophobetes bacterium</name>
    <dbReference type="NCBI Taxonomy" id="2030807"/>
    <lineage>
        <taxon>Bacteria</taxon>
        <taxon>Candidatus Aerophobota</taxon>
    </lineage>
</organism>
<keyword evidence="6 7" id="KW-0472">Membrane</keyword>
<comment type="caution">
    <text evidence="9">The sequence shown here is derived from an EMBL/GenBank/DDBJ whole genome shotgun (WGS) entry which is preliminary data.</text>
</comment>
<evidence type="ECO:0000313" key="9">
    <source>
        <dbReference type="EMBL" id="RLE12447.1"/>
    </source>
</evidence>
<evidence type="ECO:0000256" key="4">
    <source>
        <dbReference type="ARBA" id="ARBA00022692"/>
    </source>
</evidence>
<dbReference type="Gene3D" id="1.10.3720.10">
    <property type="entry name" value="MetI-like"/>
    <property type="match status" value="1"/>
</dbReference>
<evidence type="ECO:0000259" key="8">
    <source>
        <dbReference type="PROSITE" id="PS50928"/>
    </source>
</evidence>
<keyword evidence="4 7" id="KW-0812">Transmembrane</keyword>
<evidence type="ECO:0000256" key="7">
    <source>
        <dbReference type="SAM" id="Phobius"/>
    </source>
</evidence>
<reference evidence="9 10" key="1">
    <citation type="submission" date="2018-06" db="EMBL/GenBank/DDBJ databases">
        <title>Extensive metabolic versatility and redundancy in microbially diverse, dynamic hydrothermal sediments.</title>
        <authorList>
            <person name="Dombrowski N."/>
            <person name="Teske A."/>
            <person name="Baker B.J."/>
        </authorList>
    </citation>
    <scope>NUCLEOTIDE SEQUENCE [LARGE SCALE GENOMIC DNA]</scope>
    <source>
        <strain evidence="9">B19_G9</strain>
    </source>
</reference>
<dbReference type="PANTHER" id="PTHR32243">
    <property type="entry name" value="MALTOSE TRANSPORT SYSTEM PERMEASE-RELATED"/>
    <property type="match status" value="1"/>
</dbReference>
<dbReference type="SUPFAM" id="SSF161098">
    <property type="entry name" value="MetI-like"/>
    <property type="match status" value="1"/>
</dbReference>
<dbReference type="PANTHER" id="PTHR32243:SF18">
    <property type="entry name" value="INNER MEMBRANE ABC TRANSPORTER PERMEASE PROTEIN YCJP"/>
    <property type="match status" value="1"/>
</dbReference>
<keyword evidence="3" id="KW-1003">Cell membrane</keyword>
<dbReference type="Proteomes" id="UP000267654">
    <property type="component" value="Unassembled WGS sequence"/>
</dbReference>
<evidence type="ECO:0000256" key="6">
    <source>
        <dbReference type="ARBA" id="ARBA00023136"/>
    </source>
</evidence>
<evidence type="ECO:0000256" key="1">
    <source>
        <dbReference type="ARBA" id="ARBA00004651"/>
    </source>
</evidence>
<sequence>MKQMDGPVKRTIIWIIIILGTIWMFFPFYWAIINSVKAKIDTFNPGAFFPFINFKPSFWAWNKVFGEGDPIKPLINSAVVSTATTGIVLLLGTMAAYALARYRWNIIKSKDLTVWFLSQRVLPPVVVLIPFFIIMMKLHLLDTWRGLTMVYVTFNLPFGVVIMREMFRDIPVEL</sequence>
<evidence type="ECO:0000313" key="10">
    <source>
        <dbReference type="Proteomes" id="UP000267654"/>
    </source>
</evidence>
<dbReference type="InterPro" id="IPR050901">
    <property type="entry name" value="BP-dep_ABC_trans_perm"/>
</dbReference>
<dbReference type="GO" id="GO:0005886">
    <property type="term" value="C:plasma membrane"/>
    <property type="evidence" value="ECO:0007669"/>
    <property type="project" value="UniProtKB-SubCell"/>
</dbReference>
<accession>A0A662DD75</accession>
<dbReference type="InterPro" id="IPR035906">
    <property type="entry name" value="MetI-like_sf"/>
</dbReference>
<proteinExistence type="predicted"/>
<protein>
    <submittedName>
        <fullName evidence="9">Carbohydrate ABC transporter permease</fullName>
    </submittedName>
</protein>
<evidence type="ECO:0000256" key="5">
    <source>
        <dbReference type="ARBA" id="ARBA00022989"/>
    </source>
</evidence>
<feature type="transmembrane region" description="Helical" evidence="7">
    <location>
        <begin position="12"/>
        <end position="33"/>
    </location>
</feature>
<dbReference type="EMBL" id="QMQB01000157">
    <property type="protein sequence ID" value="RLE12447.1"/>
    <property type="molecule type" value="Genomic_DNA"/>
</dbReference>
<dbReference type="InterPro" id="IPR000515">
    <property type="entry name" value="MetI-like"/>
</dbReference>
<gene>
    <name evidence="9" type="ORF">DRI96_04525</name>
</gene>
<dbReference type="CDD" id="cd06261">
    <property type="entry name" value="TM_PBP2"/>
    <property type="match status" value="1"/>
</dbReference>
<evidence type="ECO:0000256" key="3">
    <source>
        <dbReference type="ARBA" id="ARBA00022475"/>
    </source>
</evidence>
<feature type="transmembrane region" description="Helical" evidence="7">
    <location>
        <begin position="78"/>
        <end position="100"/>
    </location>
</feature>
<dbReference type="GO" id="GO:0055085">
    <property type="term" value="P:transmembrane transport"/>
    <property type="evidence" value="ECO:0007669"/>
    <property type="project" value="InterPro"/>
</dbReference>
<dbReference type="AlphaFoldDB" id="A0A662DD75"/>
<feature type="transmembrane region" description="Helical" evidence="7">
    <location>
        <begin position="121"/>
        <end position="140"/>
    </location>
</feature>
<name>A0A662DD75_UNCAE</name>
<keyword evidence="2" id="KW-0813">Transport</keyword>
<feature type="domain" description="ABC transmembrane type-1" evidence="8">
    <location>
        <begin position="74"/>
        <end position="174"/>
    </location>
</feature>
<keyword evidence="5 7" id="KW-1133">Transmembrane helix</keyword>
<feature type="transmembrane region" description="Helical" evidence="7">
    <location>
        <begin position="146"/>
        <end position="163"/>
    </location>
</feature>